<keyword evidence="2" id="KW-0699">rRNA-binding</keyword>
<dbReference type="GO" id="GO:0003735">
    <property type="term" value="F:structural constituent of ribosome"/>
    <property type="evidence" value="ECO:0007669"/>
    <property type="project" value="InterPro"/>
</dbReference>
<evidence type="ECO:0000256" key="3">
    <source>
        <dbReference type="ARBA" id="ARBA00022884"/>
    </source>
</evidence>
<feature type="signal peptide" evidence="7">
    <location>
        <begin position="1"/>
        <end position="30"/>
    </location>
</feature>
<feature type="domain" description="Ribosomal protein L9" evidence="8">
    <location>
        <begin position="113"/>
        <end position="157"/>
    </location>
</feature>
<evidence type="ECO:0000313" key="10">
    <source>
        <dbReference type="EMBL" id="CAD8894541.1"/>
    </source>
</evidence>
<dbReference type="Pfam" id="PF03948">
    <property type="entry name" value="Ribosomal_L9_C"/>
    <property type="match status" value="1"/>
</dbReference>
<keyword evidence="4" id="KW-0689">Ribosomal protein</keyword>
<dbReference type="InterPro" id="IPR020070">
    <property type="entry name" value="Ribosomal_bL9_N"/>
</dbReference>
<evidence type="ECO:0000259" key="9">
    <source>
        <dbReference type="Pfam" id="PF03948"/>
    </source>
</evidence>
<dbReference type="GO" id="GO:0006412">
    <property type="term" value="P:translation"/>
    <property type="evidence" value="ECO:0007669"/>
    <property type="project" value="InterPro"/>
</dbReference>
<dbReference type="GO" id="GO:0019843">
    <property type="term" value="F:rRNA binding"/>
    <property type="evidence" value="ECO:0007669"/>
    <property type="project" value="UniProtKB-KW"/>
</dbReference>
<dbReference type="InterPro" id="IPR009027">
    <property type="entry name" value="Ribosomal_bL9/RNase_H1_N"/>
</dbReference>
<comment type="similarity">
    <text evidence="1">Belongs to the bacterial ribosomal protein bL9 family.</text>
</comment>
<dbReference type="EMBL" id="HBFR01029894">
    <property type="protein sequence ID" value="CAD8894541.1"/>
    <property type="molecule type" value="Transcribed_RNA"/>
</dbReference>
<dbReference type="SUPFAM" id="SSF55653">
    <property type="entry name" value="Ribosomal protein L9 C-domain"/>
    <property type="match status" value="1"/>
</dbReference>
<dbReference type="PANTHER" id="PTHR21368">
    <property type="entry name" value="50S RIBOSOMAL PROTEIN L9"/>
    <property type="match status" value="1"/>
</dbReference>
<reference evidence="10" key="1">
    <citation type="submission" date="2021-01" db="EMBL/GenBank/DDBJ databases">
        <authorList>
            <person name="Corre E."/>
            <person name="Pelletier E."/>
            <person name="Niang G."/>
            <person name="Scheremetjew M."/>
            <person name="Finn R."/>
            <person name="Kale V."/>
            <person name="Holt S."/>
            <person name="Cochrane G."/>
            <person name="Meng A."/>
            <person name="Brown T."/>
            <person name="Cohen L."/>
        </authorList>
    </citation>
    <scope>NUCLEOTIDE SEQUENCE</scope>
    <source>
        <strain evidence="10">308</strain>
    </source>
</reference>
<dbReference type="Pfam" id="PF01281">
    <property type="entry name" value="Ribosomal_L9_N"/>
    <property type="match status" value="1"/>
</dbReference>
<feature type="chain" id="PRO_5030834917" description="50S ribosomal protein L9, chloroplastic" evidence="7">
    <location>
        <begin position="31"/>
        <end position="271"/>
    </location>
</feature>
<feature type="domain" description="Large ribosomal subunit protein bL9 C-terminal" evidence="9">
    <location>
        <begin position="174"/>
        <end position="268"/>
    </location>
</feature>
<sequence>MMALHSSFLTTVASFFVSTILHILCNRSGSIGIFCEAADVAFINHKNHRSPPAPFKNSLCRDEPVFSPKSAQQNVVFPPGSAVDFSYLRRSDPLFMARPKKGAAGPKLKNGKVQVKITKFVEGTGRVGDIVLVAPAFWENKLKKTKSAVLISDEEVASQKALEEQNASDCLSTAKDVGSTISKMELTIRRKAGPSGNIFGGVGKKALIEGLKEELPMGSLESKAVKIETVKEEESGEVLKHDVKKLGKYTVRISLHPKVAVDFKVEVASES</sequence>
<dbReference type="AlphaFoldDB" id="A0A7S1BQ78"/>
<dbReference type="InterPro" id="IPR000244">
    <property type="entry name" value="Ribosomal_bL9"/>
</dbReference>
<evidence type="ECO:0000256" key="5">
    <source>
        <dbReference type="ARBA" id="ARBA00023274"/>
    </source>
</evidence>
<dbReference type="GO" id="GO:1990904">
    <property type="term" value="C:ribonucleoprotein complex"/>
    <property type="evidence" value="ECO:0007669"/>
    <property type="project" value="UniProtKB-KW"/>
</dbReference>
<dbReference type="Gene3D" id="3.10.430.100">
    <property type="entry name" value="Ribosomal protein L9, C-terminal domain"/>
    <property type="match status" value="1"/>
</dbReference>
<dbReference type="InterPro" id="IPR036935">
    <property type="entry name" value="Ribosomal_bL9_N_sf"/>
</dbReference>
<organism evidence="10">
    <name type="scientific">Corethron hystrix</name>
    <dbReference type="NCBI Taxonomy" id="216773"/>
    <lineage>
        <taxon>Eukaryota</taxon>
        <taxon>Sar</taxon>
        <taxon>Stramenopiles</taxon>
        <taxon>Ochrophyta</taxon>
        <taxon>Bacillariophyta</taxon>
        <taxon>Coscinodiscophyceae</taxon>
        <taxon>Corethrophycidae</taxon>
        <taxon>Corethrales</taxon>
        <taxon>Corethraceae</taxon>
        <taxon>Corethron</taxon>
    </lineage>
</organism>
<keyword evidence="5" id="KW-0687">Ribonucleoprotein</keyword>
<evidence type="ECO:0000256" key="2">
    <source>
        <dbReference type="ARBA" id="ARBA00022730"/>
    </source>
</evidence>
<evidence type="ECO:0000256" key="6">
    <source>
        <dbReference type="ARBA" id="ARBA00035427"/>
    </source>
</evidence>
<evidence type="ECO:0000256" key="7">
    <source>
        <dbReference type="SAM" id="SignalP"/>
    </source>
</evidence>
<dbReference type="InterPro" id="IPR036791">
    <property type="entry name" value="Ribosomal_bL9_C_sf"/>
</dbReference>
<protein>
    <recommendedName>
        <fullName evidence="6">50S ribosomal protein L9, chloroplastic</fullName>
    </recommendedName>
</protein>
<accession>A0A7S1BQ78</accession>
<dbReference type="SUPFAM" id="SSF55658">
    <property type="entry name" value="L9 N-domain-like"/>
    <property type="match status" value="1"/>
</dbReference>
<name>A0A7S1BQ78_9STRA</name>
<dbReference type="Gene3D" id="3.40.5.10">
    <property type="entry name" value="Ribosomal protein L9, N-terminal domain"/>
    <property type="match status" value="1"/>
</dbReference>
<keyword evidence="3" id="KW-0694">RNA-binding</keyword>
<keyword evidence="7" id="KW-0732">Signal</keyword>
<evidence type="ECO:0000256" key="1">
    <source>
        <dbReference type="ARBA" id="ARBA00010605"/>
    </source>
</evidence>
<proteinExistence type="inferred from homology"/>
<gene>
    <name evidence="10" type="ORF">CHYS00102_LOCUS21755</name>
</gene>
<evidence type="ECO:0000259" key="8">
    <source>
        <dbReference type="Pfam" id="PF01281"/>
    </source>
</evidence>
<evidence type="ECO:0000256" key="4">
    <source>
        <dbReference type="ARBA" id="ARBA00022980"/>
    </source>
</evidence>
<dbReference type="InterPro" id="IPR020069">
    <property type="entry name" value="Ribosomal_bL9_C"/>
</dbReference>
<dbReference type="GO" id="GO:0005840">
    <property type="term" value="C:ribosome"/>
    <property type="evidence" value="ECO:0007669"/>
    <property type="project" value="UniProtKB-KW"/>
</dbReference>